<dbReference type="SUPFAM" id="SSF81853">
    <property type="entry name" value="Family 10 polysaccharide lyase"/>
    <property type="match status" value="1"/>
</dbReference>
<keyword evidence="3" id="KW-1185">Reference proteome</keyword>
<sequence>MHFPSDAHVQCCPLRYRPKRIARHSRFECSIERVTMLRNAIFCSGILASLAIGIAEAQETASAGSTLKAEATEAMKRAAAYYYNNVATHGGYVYHYSLDLKERWGEGRATPDQIWVQPPGTPTVGMAYLKAYQATDDAFFLQAAVDAARALAYGQLESGGWTNCIDFNPRGERSAKYRNGRGNGKNYSSLDDGQTQAALQFMIATDKALGLKADDIHQSAIIGLDALLAAQFPNGGFPQVWDGPVEARPVKPARYPDHDWRTEGRVKAYWEMYTLNDNVTGYVARTLIEADRAYDDPRPKKALRKLGDFLLLAQMPEPQPGWAQQYNQEMQPIWARKFEPPGVSGDETQEVIETLLTIHTVTGDRKYLQPIPSALDWLERSQLPDGRLARYYELKTNRPLYMTRRGDTYSLTHDDSNLPSHYGWKTASRIDLLRDQYKRHSAAGASVAMTKEGIPTREELESILDQLDDQGRWVSVYGGERLIGQAKMTPGSPYLASAVFSQNLSRLANYVLNVERADSTSQSRTWHDRTGKFSIEAELIQVQDAIAKLRRADGKIVTVPIDQLSDADQQILKSTSADAHR</sequence>
<evidence type="ECO:0000313" key="3">
    <source>
        <dbReference type="Proteomes" id="UP000324479"/>
    </source>
</evidence>
<dbReference type="AlphaFoldDB" id="A0A5M6D0C0"/>
<name>A0A5M6D0C0_9BACT</name>
<accession>A0A5M6D0C0</accession>
<proteinExistence type="predicted"/>
<reference evidence="2 3" key="1">
    <citation type="submission" date="2019-08" db="EMBL/GenBank/DDBJ databases">
        <authorList>
            <person name="Dhanesh K."/>
            <person name="Kumar G."/>
            <person name="Sasikala C."/>
            <person name="Venkata Ramana C."/>
        </authorList>
    </citation>
    <scope>NUCLEOTIDE SEQUENCE [LARGE SCALE GENOMIC DNA]</scope>
    <source>
        <strain evidence="2 3">JC645</strain>
    </source>
</reference>
<dbReference type="EMBL" id="VWOX01000017">
    <property type="protein sequence ID" value="KAA5539742.1"/>
    <property type="molecule type" value="Genomic_DNA"/>
</dbReference>
<evidence type="ECO:0000259" key="1">
    <source>
        <dbReference type="Pfam" id="PF03983"/>
    </source>
</evidence>
<keyword evidence="2" id="KW-0456">Lyase</keyword>
<protein>
    <submittedName>
        <fullName evidence="2">Pectic acid lyase</fullName>
    </submittedName>
</protein>
<comment type="caution">
    <text evidence="2">The sequence shown here is derived from an EMBL/GenBank/DDBJ whole genome shotgun (WGS) entry which is preliminary data.</text>
</comment>
<feature type="domain" description="SLA1 homology" evidence="1">
    <location>
        <begin position="520"/>
        <end position="575"/>
    </location>
</feature>
<dbReference type="GO" id="GO:0016829">
    <property type="term" value="F:lyase activity"/>
    <property type="evidence" value="ECO:0007669"/>
    <property type="project" value="UniProtKB-KW"/>
</dbReference>
<dbReference type="GO" id="GO:0030674">
    <property type="term" value="F:protein-macromolecule adaptor activity"/>
    <property type="evidence" value="ECO:0007669"/>
    <property type="project" value="InterPro"/>
</dbReference>
<dbReference type="GO" id="GO:0042802">
    <property type="term" value="F:identical protein binding"/>
    <property type="evidence" value="ECO:0007669"/>
    <property type="project" value="InterPro"/>
</dbReference>
<evidence type="ECO:0000313" key="2">
    <source>
        <dbReference type="EMBL" id="KAA5539742.1"/>
    </source>
</evidence>
<dbReference type="Gene3D" id="1.50.10.20">
    <property type="match status" value="1"/>
</dbReference>
<dbReference type="Pfam" id="PF09492">
    <property type="entry name" value="Pec_lyase"/>
    <property type="match status" value="1"/>
</dbReference>
<dbReference type="InterPro" id="IPR012669">
    <property type="entry name" value="Pectate_lyase"/>
</dbReference>
<dbReference type="Proteomes" id="UP000324479">
    <property type="component" value="Unassembled WGS sequence"/>
</dbReference>
<dbReference type="InterPro" id="IPR007131">
    <property type="entry name" value="SHD1"/>
</dbReference>
<dbReference type="GO" id="GO:0008092">
    <property type="term" value="F:cytoskeletal protein binding"/>
    <property type="evidence" value="ECO:0007669"/>
    <property type="project" value="InterPro"/>
</dbReference>
<dbReference type="GO" id="GO:0043130">
    <property type="term" value="F:ubiquitin binding"/>
    <property type="evidence" value="ECO:0007669"/>
    <property type="project" value="InterPro"/>
</dbReference>
<organism evidence="2 3">
    <name type="scientific">Roseiconus nitratireducens</name>
    <dbReference type="NCBI Taxonomy" id="2605748"/>
    <lineage>
        <taxon>Bacteria</taxon>
        <taxon>Pseudomonadati</taxon>
        <taxon>Planctomycetota</taxon>
        <taxon>Planctomycetia</taxon>
        <taxon>Pirellulales</taxon>
        <taxon>Pirellulaceae</taxon>
        <taxon>Roseiconus</taxon>
    </lineage>
</organism>
<dbReference type="Pfam" id="PF03983">
    <property type="entry name" value="SHD1"/>
    <property type="match status" value="1"/>
</dbReference>
<dbReference type="Gene3D" id="2.30.30.700">
    <property type="entry name" value="SLA1 homology domain 1"/>
    <property type="match status" value="1"/>
</dbReference>
<gene>
    <name evidence="2" type="ORF">FYK55_23370</name>
</gene>